<dbReference type="GO" id="GO:0004130">
    <property type="term" value="F:cytochrome-c peroxidase activity"/>
    <property type="evidence" value="ECO:0007669"/>
    <property type="project" value="TreeGrafter"/>
</dbReference>
<comment type="subcellular location">
    <subcellularLocation>
        <location evidence="1">Cell envelope</location>
    </subcellularLocation>
</comment>
<keyword evidence="9" id="KW-0575">Peroxidase</keyword>
<protein>
    <submittedName>
        <fullName evidence="9">Cytochrome c peroxidase</fullName>
    </submittedName>
</protein>
<dbReference type="AlphaFoldDB" id="A0A1M7D9S5"/>
<dbReference type="InterPro" id="IPR009056">
    <property type="entry name" value="Cyt_c-like_dom"/>
</dbReference>
<dbReference type="InterPro" id="IPR036909">
    <property type="entry name" value="Cyt_c-like_dom_sf"/>
</dbReference>
<dbReference type="Gene3D" id="1.10.760.10">
    <property type="entry name" value="Cytochrome c-like domain"/>
    <property type="match status" value="2"/>
</dbReference>
<sequence>MWFSKLEKELPLVAFFQQEKLHFSAAGFPLLSGLKNVKMYKLIVLFLFLTLLSSCSDQEDVYVNKPLDFQVPANFPDLAYNIALNPPTEKGFELGKKLFYDGRLSSDGLISCGFCHIQENAFTHHEHTFSHGVGDNIGTRNTPSIQNLGYQTAFMYDGATTHLDLQPIIPLTSAIEMNGNLTKIVAMMKADKTYQKLFQQAFTDGAINTENMLKALSQFMLMVTSSNSKFDKYRRNETGGTFTSEELSGYTLFNTKCASCHATDLMTDNSYRNNGLAVNPQINDVGRFRVTQLATDYYKFKVPSLRNVEKTTPYMHDGRFGTLESVLDHYASGVVNGATLDPILNQNGNLGIPLSEIQKIQLIAFLKTLTDNQYLTDKRFSDY</sequence>
<dbReference type="InterPro" id="IPR004852">
    <property type="entry name" value="Di-haem_cyt_c_peroxidsae"/>
</dbReference>
<keyword evidence="3 7" id="KW-0479">Metal-binding</keyword>
<dbReference type="InterPro" id="IPR051395">
    <property type="entry name" value="Cytochrome_c_Peroxidase/MauG"/>
</dbReference>
<evidence type="ECO:0000256" key="3">
    <source>
        <dbReference type="ARBA" id="ARBA00022723"/>
    </source>
</evidence>
<keyword evidence="5" id="KW-0560">Oxidoreductase</keyword>
<keyword evidence="10" id="KW-1185">Reference proteome</keyword>
<proteinExistence type="predicted"/>
<dbReference type="Proteomes" id="UP000184092">
    <property type="component" value="Unassembled WGS sequence"/>
</dbReference>
<dbReference type="PROSITE" id="PS51007">
    <property type="entry name" value="CYTC"/>
    <property type="match status" value="1"/>
</dbReference>
<evidence type="ECO:0000256" key="7">
    <source>
        <dbReference type="PROSITE-ProRule" id="PRU00433"/>
    </source>
</evidence>
<keyword evidence="6 7" id="KW-0408">Iron</keyword>
<name>A0A1M7D9S5_9FLAO</name>
<feature type="domain" description="Cytochrome c" evidence="8">
    <location>
        <begin position="244"/>
        <end position="370"/>
    </location>
</feature>
<dbReference type="GO" id="GO:0009055">
    <property type="term" value="F:electron transfer activity"/>
    <property type="evidence" value="ECO:0007669"/>
    <property type="project" value="InterPro"/>
</dbReference>
<evidence type="ECO:0000313" key="10">
    <source>
        <dbReference type="Proteomes" id="UP000184092"/>
    </source>
</evidence>
<accession>A0A1M7D9S5</accession>
<evidence type="ECO:0000256" key="4">
    <source>
        <dbReference type="ARBA" id="ARBA00022729"/>
    </source>
</evidence>
<organism evidence="9 10">
    <name type="scientific">Flavobacterium xinjiangense</name>
    <dbReference type="NCBI Taxonomy" id="178356"/>
    <lineage>
        <taxon>Bacteria</taxon>
        <taxon>Pseudomonadati</taxon>
        <taxon>Bacteroidota</taxon>
        <taxon>Flavobacteriia</taxon>
        <taxon>Flavobacteriales</taxon>
        <taxon>Flavobacteriaceae</taxon>
        <taxon>Flavobacterium</taxon>
    </lineage>
</organism>
<dbReference type="PANTHER" id="PTHR30600:SF10">
    <property type="entry name" value="BLL6722 PROTEIN"/>
    <property type="match status" value="1"/>
</dbReference>
<evidence type="ECO:0000256" key="5">
    <source>
        <dbReference type="ARBA" id="ARBA00023002"/>
    </source>
</evidence>
<dbReference type="STRING" id="178356.SAMN05216269_10148"/>
<dbReference type="GO" id="GO:0030313">
    <property type="term" value="C:cell envelope"/>
    <property type="evidence" value="ECO:0007669"/>
    <property type="project" value="UniProtKB-SubCell"/>
</dbReference>
<dbReference type="GO" id="GO:0046872">
    <property type="term" value="F:metal ion binding"/>
    <property type="evidence" value="ECO:0007669"/>
    <property type="project" value="UniProtKB-KW"/>
</dbReference>
<evidence type="ECO:0000259" key="8">
    <source>
        <dbReference type="PROSITE" id="PS51007"/>
    </source>
</evidence>
<evidence type="ECO:0000313" key="9">
    <source>
        <dbReference type="EMBL" id="SHL76271.1"/>
    </source>
</evidence>
<keyword evidence="4" id="KW-0732">Signal</keyword>
<evidence type="ECO:0000256" key="6">
    <source>
        <dbReference type="ARBA" id="ARBA00023004"/>
    </source>
</evidence>
<evidence type="ECO:0000256" key="2">
    <source>
        <dbReference type="ARBA" id="ARBA00022617"/>
    </source>
</evidence>
<dbReference type="EMBL" id="FRCL01000001">
    <property type="protein sequence ID" value="SHL76271.1"/>
    <property type="molecule type" value="Genomic_DNA"/>
</dbReference>
<dbReference type="Pfam" id="PF03150">
    <property type="entry name" value="CCP_MauG"/>
    <property type="match status" value="1"/>
</dbReference>
<dbReference type="GO" id="GO:0020037">
    <property type="term" value="F:heme binding"/>
    <property type="evidence" value="ECO:0007669"/>
    <property type="project" value="InterPro"/>
</dbReference>
<keyword evidence="2 7" id="KW-0349">Heme</keyword>
<evidence type="ECO:0000256" key="1">
    <source>
        <dbReference type="ARBA" id="ARBA00004196"/>
    </source>
</evidence>
<dbReference type="SUPFAM" id="SSF46626">
    <property type="entry name" value="Cytochrome c"/>
    <property type="match status" value="2"/>
</dbReference>
<dbReference type="PANTHER" id="PTHR30600">
    <property type="entry name" value="CYTOCHROME C PEROXIDASE-RELATED"/>
    <property type="match status" value="1"/>
</dbReference>
<reference evidence="10" key="1">
    <citation type="submission" date="2016-11" db="EMBL/GenBank/DDBJ databases">
        <authorList>
            <person name="Varghese N."/>
            <person name="Submissions S."/>
        </authorList>
    </citation>
    <scope>NUCLEOTIDE SEQUENCE [LARGE SCALE GENOMIC DNA]</scope>
    <source>
        <strain evidence="10">CGMCC 1.2749</strain>
    </source>
</reference>
<gene>
    <name evidence="9" type="ORF">SAMN05216269_10148</name>
</gene>